<keyword evidence="2" id="KW-1185">Reference proteome</keyword>
<accession>A0A5B7J4M0</accession>
<gene>
    <name evidence="1" type="ORF">E2C01_084369</name>
</gene>
<organism evidence="1 2">
    <name type="scientific">Portunus trituberculatus</name>
    <name type="common">Swimming crab</name>
    <name type="synonym">Neptunus trituberculatus</name>
    <dbReference type="NCBI Taxonomy" id="210409"/>
    <lineage>
        <taxon>Eukaryota</taxon>
        <taxon>Metazoa</taxon>
        <taxon>Ecdysozoa</taxon>
        <taxon>Arthropoda</taxon>
        <taxon>Crustacea</taxon>
        <taxon>Multicrustacea</taxon>
        <taxon>Malacostraca</taxon>
        <taxon>Eumalacostraca</taxon>
        <taxon>Eucarida</taxon>
        <taxon>Decapoda</taxon>
        <taxon>Pleocyemata</taxon>
        <taxon>Brachyura</taxon>
        <taxon>Eubrachyura</taxon>
        <taxon>Portunoidea</taxon>
        <taxon>Portunidae</taxon>
        <taxon>Portuninae</taxon>
        <taxon>Portunus</taxon>
    </lineage>
</organism>
<name>A0A5B7J4M0_PORTR</name>
<dbReference type="AlphaFoldDB" id="A0A5B7J4M0"/>
<evidence type="ECO:0000313" key="2">
    <source>
        <dbReference type="Proteomes" id="UP000324222"/>
    </source>
</evidence>
<reference evidence="1 2" key="1">
    <citation type="submission" date="2019-05" db="EMBL/GenBank/DDBJ databases">
        <title>Another draft genome of Portunus trituberculatus and its Hox gene families provides insights of decapod evolution.</title>
        <authorList>
            <person name="Jeong J.-H."/>
            <person name="Song I."/>
            <person name="Kim S."/>
            <person name="Choi T."/>
            <person name="Kim D."/>
            <person name="Ryu S."/>
            <person name="Kim W."/>
        </authorList>
    </citation>
    <scope>NUCLEOTIDE SEQUENCE [LARGE SCALE GENOMIC DNA]</scope>
    <source>
        <tissue evidence="1">Muscle</tissue>
    </source>
</reference>
<protein>
    <submittedName>
        <fullName evidence="1">Uncharacterized protein</fullName>
    </submittedName>
</protein>
<sequence>MVYSESFNTSRKKKKAYSLFPSFTVKLDGFRMTSCVAYRYSLATATATTPATTTTSATTPTTCCLRLETAFIM</sequence>
<proteinExistence type="predicted"/>
<dbReference type="EMBL" id="VSRR010080968">
    <property type="protein sequence ID" value="MPC89423.1"/>
    <property type="molecule type" value="Genomic_DNA"/>
</dbReference>
<comment type="caution">
    <text evidence="1">The sequence shown here is derived from an EMBL/GenBank/DDBJ whole genome shotgun (WGS) entry which is preliminary data.</text>
</comment>
<evidence type="ECO:0000313" key="1">
    <source>
        <dbReference type="EMBL" id="MPC89423.1"/>
    </source>
</evidence>
<dbReference type="Proteomes" id="UP000324222">
    <property type="component" value="Unassembled WGS sequence"/>
</dbReference>